<evidence type="ECO:0000313" key="2">
    <source>
        <dbReference type="EMBL" id="CAE6488517.1"/>
    </source>
</evidence>
<comment type="caution">
    <text evidence="2">The sequence shown here is derived from an EMBL/GenBank/DDBJ whole genome shotgun (WGS) entry which is preliminary data.</text>
</comment>
<protein>
    <submittedName>
        <fullName evidence="2">Uncharacterized protein</fullName>
    </submittedName>
</protein>
<name>A0A812F1R7_9ARCH</name>
<feature type="region of interest" description="Disordered" evidence="1">
    <location>
        <begin position="1"/>
        <end position="20"/>
    </location>
</feature>
<evidence type="ECO:0000256" key="1">
    <source>
        <dbReference type="SAM" id="MobiDB-lite"/>
    </source>
</evidence>
<proteinExistence type="predicted"/>
<dbReference type="EMBL" id="CAJNAQ010000002">
    <property type="protein sequence ID" value="CAE6488517.1"/>
    <property type="molecule type" value="Genomic_DNA"/>
</dbReference>
<dbReference type="Proteomes" id="UP000655759">
    <property type="component" value="Unassembled WGS sequence"/>
</dbReference>
<accession>A0A812F1R7</accession>
<dbReference type="AlphaFoldDB" id="A0A812F1R7"/>
<reference evidence="2" key="1">
    <citation type="submission" date="2021-02" db="EMBL/GenBank/DDBJ databases">
        <authorList>
            <person name="Han P."/>
        </authorList>
    </citation>
    <scope>NUCLEOTIDE SEQUENCE</scope>
    <source>
        <strain evidence="2">Candidatus Nitrosotenuis uzonensis 5A</strain>
    </source>
</reference>
<organism evidence="2 3">
    <name type="scientific">Candidatus Nitrosotenuis uzonensis</name>
    <dbReference type="NCBI Taxonomy" id="1407055"/>
    <lineage>
        <taxon>Archaea</taxon>
        <taxon>Nitrososphaerota</taxon>
        <taxon>Candidatus Nitrosotenuis</taxon>
    </lineage>
</organism>
<sequence length="65" mass="7276">MRENNTSATSNLGKEREQLNSIKITTGNSKIYKESCSIEKISEHKNTGLPTRTDESGLGYLFLQI</sequence>
<evidence type="ECO:0000313" key="3">
    <source>
        <dbReference type="Proteomes" id="UP000655759"/>
    </source>
</evidence>
<feature type="compositionally biased region" description="Polar residues" evidence="1">
    <location>
        <begin position="1"/>
        <end position="12"/>
    </location>
</feature>
<gene>
    <name evidence="2" type="ORF">NUZ5A_20465</name>
</gene>
<dbReference type="RefSeq" id="WP_205098279.1">
    <property type="nucleotide sequence ID" value="NZ_CAJNAQ010000002.1"/>
</dbReference>